<dbReference type="AlphaFoldDB" id="A0A7W3ISH1"/>
<proteinExistence type="predicted"/>
<evidence type="ECO:0000313" key="1">
    <source>
        <dbReference type="EMBL" id="MBA8794405.1"/>
    </source>
</evidence>
<accession>A0A7W3ISH1</accession>
<dbReference type="EMBL" id="JACGWT010000003">
    <property type="protein sequence ID" value="MBA8794405.1"/>
    <property type="molecule type" value="Genomic_DNA"/>
</dbReference>
<name>A0A7W3ISH1_9ACTN</name>
<keyword evidence="2" id="KW-1185">Reference proteome</keyword>
<sequence>MSWTWSAEPDDGSVDLAGLGLDQQFPSQGEAESWLGEFYPGLMDAGVRAVSLFEADRKVYGPMPLEPEIT</sequence>
<dbReference type="Proteomes" id="UP000523079">
    <property type="component" value="Unassembled WGS sequence"/>
</dbReference>
<evidence type="ECO:0000313" key="2">
    <source>
        <dbReference type="Proteomes" id="UP000523079"/>
    </source>
</evidence>
<gene>
    <name evidence="1" type="ORF">FHX74_002024</name>
</gene>
<organism evidence="1 2">
    <name type="scientific">Microlunatus kandeliicorticis</name>
    <dbReference type="NCBI Taxonomy" id="1759536"/>
    <lineage>
        <taxon>Bacteria</taxon>
        <taxon>Bacillati</taxon>
        <taxon>Actinomycetota</taxon>
        <taxon>Actinomycetes</taxon>
        <taxon>Propionibacteriales</taxon>
        <taxon>Propionibacteriaceae</taxon>
        <taxon>Microlunatus</taxon>
    </lineage>
</organism>
<reference evidence="1 2" key="1">
    <citation type="submission" date="2020-07" db="EMBL/GenBank/DDBJ databases">
        <title>Sequencing the genomes of 1000 actinobacteria strains.</title>
        <authorList>
            <person name="Klenk H.-P."/>
        </authorList>
    </citation>
    <scope>NUCLEOTIDE SEQUENCE [LARGE SCALE GENOMIC DNA]</scope>
    <source>
        <strain evidence="1 2">DSM 100723</strain>
    </source>
</reference>
<comment type="caution">
    <text evidence="1">The sequence shown here is derived from an EMBL/GenBank/DDBJ whole genome shotgun (WGS) entry which is preliminary data.</text>
</comment>
<dbReference type="RefSeq" id="WP_182559990.1">
    <property type="nucleotide sequence ID" value="NZ_JACGWT010000003.1"/>
</dbReference>
<protein>
    <submittedName>
        <fullName evidence="1">Uncharacterized protein</fullName>
    </submittedName>
</protein>